<accession>A0ABW9ZNH4</accession>
<keyword evidence="3" id="KW-1015">Disulfide bond</keyword>
<evidence type="ECO:0000259" key="5">
    <source>
        <dbReference type="PROSITE" id="PS51352"/>
    </source>
</evidence>
<organism evidence="6 7">
    <name type="scientific">Sediminibacterium roseum</name>
    <dbReference type="NCBI Taxonomy" id="1978412"/>
    <lineage>
        <taxon>Bacteria</taxon>
        <taxon>Pseudomonadati</taxon>
        <taxon>Bacteroidota</taxon>
        <taxon>Chitinophagia</taxon>
        <taxon>Chitinophagales</taxon>
        <taxon>Chitinophagaceae</taxon>
        <taxon>Sediminibacterium</taxon>
    </lineage>
</organism>
<evidence type="ECO:0000313" key="6">
    <source>
        <dbReference type="EMBL" id="NCI48626.1"/>
    </source>
</evidence>
<comment type="caution">
    <text evidence="6">The sequence shown here is derived from an EMBL/GenBank/DDBJ whole genome shotgun (WGS) entry which is preliminary data.</text>
</comment>
<dbReference type="InterPro" id="IPR000866">
    <property type="entry name" value="AhpC/TSA"/>
</dbReference>
<comment type="subcellular location">
    <subcellularLocation>
        <location evidence="1">Cell envelope</location>
    </subcellularLocation>
</comment>
<protein>
    <submittedName>
        <fullName evidence="6">TlpA family protein disulfide reductase</fullName>
    </submittedName>
</protein>
<evidence type="ECO:0000256" key="4">
    <source>
        <dbReference type="ARBA" id="ARBA00023284"/>
    </source>
</evidence>
<dbReference type="InterPro" id="IPR050553">
    <property type="entry name" value="Thioredoxin_ResA/DsbE_sf"/>
</dbReference>
<evidence type="ECO:0000256" key="3">
    <source>
        <dbReference type="ARBA" id="ARBA00023157"/>
    </source>
</evidence>
<dbReference type="CDD" id="cd02966">
    <property type="entry name" value="TlpA_like_family"/>
    <property type="match status" value="1"/>
</dbReference>
<sequence>MNNYKAYKTEGSPASEALHTLFENYRLKDSALFNTFKELDTLEKKNASDSILTIQRNKRDAQIRDMNTLVTNFINQSPSPAARIYVLGMAGRTMSQNEVKALVLSSADKFKEHSGLARIKAMITTQQPAAPPKNPLLDQPAPEINLPDTSGKAVSLSSFKGKYVLVDFWASWCGPCRKENPNVVEAYKKFKDKNFTILGVSLDQDKEKWLEAIHKDGLTWTQISDLQYWSSAVVPLYKIDGIPFNVLVDPQGKIIATDLRGEQLNAKLQEVLK</sequence>
<dbReference type="InterPro" id="IPR017937">
    <property type="entry name" value="Thioredoxin_CS"/>
</dbReference>
<dbReference type="PANTHER" id="PTHR42852">
    <property type="entry name" value="THIOL:DISULFIDE INTERCHANGE PROTEIN DSBE"/>
    <property type="match status" value="1"/>
</dbReference>
<keyword evidence="2" id="KW-0201">Cytochrome c-type biogenesis</keyword>
<dbReference type="SUPFAM" id="SSF52833">
    <property type="entry name" value="Thioredoxin-like"/>
    <property type="match status" value="1"/>
</dbReference>
<evidence type="ECO:0000256" key="1">
    <source>
        <dbReference type="ARBA" id="ARBA00004196"/>
    </source>
</evidence>
<proteinExistence type="predicted"/>
<dbReference type="EMBL" id="JAACJS010000002">
    <property type="protein sequence ID" value="NCI48626.1"/>
    <property type="molecule type" value="Genomic_DNA"/>
</dbReference>
<dbReference type="PROSITE" id="PS00194">
    <property type="entry name" value="THIOREDOXIN_1"/>
    <property type="match status" value="1"/>
</dbReference>
<name>A0ABW9ZNH4_9BACT</name>
<keyword evidence="7" id="KW-1185">Reference proteome</keyword>
<feature type="domain" description="Thioredoxin" evidence="5">
    <location>
        <begin position="135"/>
        <end position="273"/>
    </location>
</feature>
<dbReference type="PROSITE" id="PS51352">
    <property type="entry name" value="THIOREDOXIN_2"/>
    <property type="match status" value="1"/>
</dbReference>
<dbReference type="PANTHER" id="PTHR42852:SF6">
    <property type="entry name" value="THIOL:DISULFIDE INTERCHANGE PROTEIN DSBE"/>
    <property type="match status" value="1"/>
</dbReference>
<dbReference type="InterPro" id="IPR013766">
    <property type="entry name" value="Thioredoxin_domain"/>
</dbReference>
<keyword evidence="4" id="KW-0676">Redox-active center</keyword>
<gene>
    <name evidence="6" type="ORF">GWC95_01735</name>
</gene>
<dbReference type="Pfam" id="PF00578">
    <property type="entry name" value="AhpC-TSA"/>
    <property type="match status" value="1"/>
</dbReference>
<evidence type="ECO:0000256" key="2">
    <source>
        <dbReference type="ARBA" id="ARBA00022748"/>
    </source>
</evidence>
<dbReference type="InterPro" id="IPR036249">
    <property type="entry name" value="Thioredoxin-like_sf"/>
</dbReference>
<dbReference type="Gene3D" id="3.40.30.10">
    <property type="entry name" value="Glutaredoxin"/>
    <property type="match status" value="1"/>
</dbReference>
<evidence type="ECO:0000313" key="7">
    <source>
        <dbReference type="Proteomes" id="UP000753802"/>
    </source>
</evidence>
<reference evidence="6 7" key="1">
    <citation type="submission" date="2020-01" db="EMBL/GenBank/DDBJ databases">
        <title>Genome analysis.</title>
        <authorList>
            <person name="Wu S."/>
            <person name="Wang G."/>
        </authorList>
    </citation>
    <scope>NUCLEOTIDE SEQUENCE [LARGE SCALE GENOMIC DNA]</scope>
    <source>
        <strain evidence="6 7">SYL130</strain>
    </source>
</reference>
<dbReference type="Proteomes" id="UP000753802">
    <property type="component" value="Unassembled WGS sequence"/>
</dbReference>